<dbReference type="PROSITE" id="PS51165">
    <property type="entry name" value="THUMP"/>
    <property type="match status" value="1"/>
</dbReference>
<dbReference type="EMBL" id="FOFB01000013">
    <property type="protein sequence ID" value="SEQ65970.1"/>
    <property type="molecule type" value="Genomic_DNA"/>
</dbReference>
<reference evidence="6" key="1">
    <citation type="submission" date="2016-10" db="EMBL/GenBank/DDBJ databases">
        <authorList>
            <person name="Varghese N."/>
            <person name="Submissions S."/>
        </authorList>
    </citation>
    <scope>NUCLEOTIDE SEQUENCE [LARGE SCALE GENOMIC DNA]</scope>
    <source>
        <strain evidence="6">DSM 24740</strain>
    </source>
</reference>
<dbReference type="FunCoup" id="A0A1H9HUH6">
    <property type="interactions" value="217"/>
</dbReference>
<dbReference type="SUPFAM" id="SSF53335">
    <property type="entry name" value="S-adenosyl-L-methionine-dependent methyltransferases"/>
    <property type="match status" value="1"/>
</dbReference>
<dbReference type="InterPro" id="IPR029063">
    <property type="entry name" value="SAM-dependent_MTases_sf"/>
</dbReference>
<evidence type="ECO:0000256" key="2">
    <source>
        <dbReference type="ARBA" id="ARBA00022679"/>
    </source>
</evidence>
<feature type="domain" description="THUMP" evidence="4">
    <location>
        <begin position="35"/>
        <end position="147"/>
    </location>
</feature>
<name>A0A1H9HUH6_9BACT</name>
<keyword evidence="6" id="KW-1185">Reference proteome</keyword>
<evidence type="ECO:0000256" key="3">
    <source>
        <dbReference type="PROSITE-ProRule" id="PRU00529"/>
    </source>
</evidence>
<evidence type="ECO:0000259" key="4">
    <source>
        <dbReference type="PROSITE" id="PS51165"/>
    </source>
</evidence>
<dbReference type="InterPro" id="IPR000241">
    <property type="entry name" value="RlmKL-like_Mtase"/>
</dbReference>
<gene>
    <name evidence="5" type="ORF">SAMN05444359_113109</name>
</gene>
<organism evidence="5 6">
    <name type="scientific">Neolewinella agarilytica</name>
    <dbReference type="NCBI Taxonomy" id="478744"/>
    <lineage>
        <taxon>Bacteria</taxon>
        <taxon>Pseudomonadati</taxon>
        <taxon>Bacteroidota</taxon>
        <taxon>Saprospiria</taxon>
        <taxon>Saprospirales</taxon>
        <taxon>Lewinellaceae</taxon>
        <taxon>Neolewinella</taxon>
    </lineage>
</organism>
<protein>
    <submittedName>
        <fullName evidence="5">Putative N6-adenine-specific DNA methylase</fullName>
    </submittedName>
</protein>
<dbReference type="GO" id="GO:0070043">
    <property type="term" value="F:rRNA (guanine-N7-)-methyltransferase activity"/>
    <property type="evidence" value="ECO:0007669"/>
    <property type="project" value="TreeGrafter"/>
</dbReference>
<proteinExistence type="predicted"/>
<dbReference type="SMART" id="SM00981">
    <property type="entry name" value="THUMP"/>
    <property type="match status" value="1"/>
</dbReference>
<dbReference type="PROSITE" id="PS00092">
    <property type="entry name" value="N6_MTASE"/>
    <property type="match status" value="1"/>
</dbReference>
<dbReference type="Pfam" id="PF22020">
    <property type="entry name" value="RlmL_1st"/>
    <property type="match status" value="1"/>
</dbReference>
<dbReference type="InterPro" id="IPR002052">
    <property type="entry name" value="DNA_methylase_N6_adenine_CS"/>
</dbReference>
<dbReference type="Proteomes" id="UP000199021">
    <property type="component" value="Unassembled WGS sequence"/>
</dbReference>
<dbReference type="InterPro" id="IPR054170">
    <property type="entry name" value="RlmL_1st"/>
</dbReference>
<dbReference type="Gene3D" id="3.30.2130.30">
    <property type="match status" value="1"/>
</dbReference>
<dbReference type="PANTHER" id="PTHR47313">
    <property type="entry name" value="RIBOSOMAL RNA LARGE SUBUNIT METHYLTRANSFERASE K/L"/>
    <property type="match status" value="1"/>
</dbReference>
<dbReference type="Pfam" id="PF02926">
    <property type="entry name" value="THUMP"/>
    <property type="match status" value="1"/>
</dbReference>
<dbReference type="InterPro" id="IPR004114">
    <property type="entry name" value="THUMP_dom"/>
</dbReference>
<dbReference type="GO" id="GO:0003723">
    <property type="term" value="F:RNA binding"/>
    <property type="evidence" value="ECO:0007669"/>
    <property type="project" value="UniProtKB-UniRule"/>
</dbReference>
<sequence>MAGLEDLLVEELKAIGAEDIQPGLRVVNCKGDKTFRYRANLELRTGIRVLVQMGQFRANNEQTMYNRLRDIDWSPWLKKDGNLWIDASSQSDRYSNSVYLSQLFKDAIVDQFRDKTGERPSVSKEDADMTFYLHVGRDNTVTVSLNSSGDSLHRRGYRRRTGGAPINEVLAAGLLGLTGYDGSVPFVDPMCGSGTIVAEAAMIATRQAPGLRREFGFQRWPDFDAGLWSSVRQDALNRIQKPEHPIVGSDIDELTLNLAKISLERAGLLRHVELRNADFADLQAPRPVKEEDGGLLVTNPPYEVRLKTGDITTFYAQIGDTLKQNWKGYTAWIISGNQDAVKSVGLRTSRKIPMMNGPIEVRFCRYDLYEGTKKEKKKEE</sequence>
<dbReference type="AlphaFoldDB" id="A0A1H9HUH6"/>
<dbReference type="OrthoDB" id="9809404at2"/>
<keyword evidence="2" id="KW-0808">Transferase</keyword>
<dbReference type="CDD" id="cd11715">
    <property type="entry name" value="THUMP_AdoMetMT"/>
    <property type="match status" value="1"/>
</dbReference>
<evidence type="ECO:0000313" key="6">
    <source>
        <dbReference type="Proteomes" id="UP000199021"/>
    </source>
</evidence>
<dbReference type="GO" id="GO:0008990">
    <property type="term" value="F:rRNA (guanine-N2-)-methyltransferase activity"/>
    <property type="evidence" value="ECO:0007669"/>
    <property type="project" value="TreeGrafter"/>
</dbReference>
<evidence type="ECO:0000256" key="1">
    <source>
        <dbReference type="ARBA" id="ARBA00022603"/>
    </source>
</evidence>
<keyword evidence="3" id="KW-0694">RNA-binding</keyword>
<dbReference type="InParanoid" id="A0A1H9HUH6"/>
<evidence type="ECO:0000313" key="5">
    <source>
        <dbReference type="EMBL" id="SEQ65970.1"/>
    </source>
</evidence>
<accession>A0A1H9HUH6</accession>
<dbReference type="Pfam" id="PF01170">
    <property type="entry name" value="UPF0020"/>
    <property type="match status" value="1"/>
</dbReference>
<keyword evidence="1 5" id="KW-0489">Methyltransferase</keyword>
<dbReference type="Gene3D" id="3.40.50.150">
    <property type="entry name" value="Vaccinia Virus protein VP39"/>
    <property type="match status" value="1"/>
</dbReference>
<dbReference type="PANTHER" id="PTHR47313:SF1">
    <property type="entry name" value="RIBOSOMAL RNA LARGE SUBUNIT METHYLTRANSFERASE K_L"/>
    <property type="match status" value="1"/>
</dbReference>
<dbReference type="STRING" id="478744.SAMN05444359_113109"/>